<evidence type="ECO:0000259" key="2">
    <source>
        <dbReference type="Pfam" id="PF18449"/>
    </source>
</evidence>
<feature type="domain" description="Pesticidal crystal protein Cry1Aa" evidence="2">
    <location>
        <begin position="175"/>
        <end position="217"/>
    </location>
</feature>
<organism evidence="3 4">
    <name type="scientific">Enterococcus lacertideformus</name>
    <dbReference type="NCBI Taxonomy" id="2771493"/>
    <lineage>
        <taxon>Bacteria</taxon>
        <taxon>Bacillati</taxon>
        <taxon>Bacillota</taxon>
        <taxon>Bacilli</taxon>
        <taxon>Lactobacillales</taxon>
        <taxon>Enterococcaceae</taxon>
        <taxon>Enterococcus</taxon>
    </lineage>
</organism>
<feature type="chain" id="PRO_5038951518" description="Pesticidal crystal protein Cry1Aa domain-containing protein" evidence="1">
    <location>
        <begin position="23"/>
        <end position="240"/>
    </location>
</feature>
<keyword evidence="1" id="KW-0732">Signal</keyword>
<dbReference type="Pfam" id="PF18449">
    <property type="entry name" value="Endotoxin_C2"/>
    <property type="match status" value="1"/>
</dbReference>
<evidence type="ECO:0000256" key="1">
    <source>
        <dbReference type="SAM" id="SignalP"/>
    </source>
</evidence>
<dbReference type="EMBL" id="JADAKE010000017">
    <property type="protein sequence ID" value="MBF8808244.1"/>
    <property type="molecule type" value="Genomic_DNA"/>
</dbReference>
<protein>
    <recommendedName>
        <fullName evidence="2">Pesticidal crystal protein Cry1Aa domain-containing protein</fullName>
    </recommendedName>
</protein>
<keyword evidence="4" id="KW-1185">Reference proteome</keyword>
<feature type="signal peptide" evidence="1">
    <location>
        <begin position="1"/>
        <end position="22"/>
    </location>
</feature>
<dbReference type="InterPro" id="IPR054544">
    <property type="entry name" value="Pest_crys_Cry1Aa_dom-IV"/>
</dbReference>
<gene>
    <name evidence="3" type="ORF">IC227_07940</name>
</gene>
<dbReference type="Proteomes" id="UP000637757">
    <property type="component" value="Unassembled WGS sequence"/>
</dbReference>
<comment type="caution">
    <text evidence="3">The sequence shown here is derived from an EMBL/GenBank/DDBJ whole genome shotgun (WGS) entry which is preliminary data.</text>
</comment>
<accession>A0A931F8W0</accession>
<sequence>MKKHKLLLFASLICIGTGTINAISVQADQQATYLNSDAQNAITAVDNLYTDQTHTVLSPKTTPQSIQNAKKLILKAAGKCDIIALNKLCTQAETLLRQSTVSEDSAVQKAVTAVDNLFTDQTHTVLSSKTTPQSIQNAKKLILKAAGKCDIIALNKLCTQAETLLIQSTVSEDSAVQKAVTAVDDLFTDQTHTTLSPKTTAESIQNAKKLILKAVGKCDIVYLSQLCNQAENLLLHSKYL</sequence>
<proteinExistence type="predicted"/>
<dbReference type="AlphaFoldDB" id="A0A931F8W0"/>
<name>A0A931F8W0_9ENTE</name>
<evidence type="ECO:0000313" key="3">
    <source>
        <dbReference type="EMBL" id="MBF8808244.1"/>
    </source>
</evidence>
<reference evidence="3" key="1">
    <citation type="submission" date="2020-09" db="EMBL/GenBank/DDBJ databases">
        <title>Genomic insights into the novelty and pathogenicity of a unique biofilm-forming Enterococcus sp. bacteria (Enterococcus lacertideformus) identified in reptiles.</title>
        <authorList>
            <person name="Agius J.E."/>
            <person name="Phalen D.N."/>
            <person name="Rose K."/>
            <person name="Eden J.-S."/>
        </authorList>
    </citation>
    <scope>NUCLEOTIDE SEQUENCE</scope>
    <source>
        <strain evidence="3">PHRS 0518</strain>
    </source>
</reference>
<evidence type="ECO:0000313" key="4">
    <source>
        <dbReference type="Proteomes" id="UP000637757"/>
    </source>
</evidence>